<dbReference type="PROSITE" id="PS00125">
    <property type="entry name" value="SER_THR_PHOSPHATASE"/>
    <property type="match status" value="1"/>
</dbReference>
<comment type="similarity">
    <text evidence="5">Belongs to the PPP phosphatase family.</text>
</comment>
<dbReference type="InterPro" id="IPR004843">
    <property type="entry name" value="Calcineurin-like_PHP"/>
</dbReference>
<dbReference type="STRING" id="13370.A0A448YS29"/>
<dbReference type="PRINTS" id="PR00114">
    <property type="entry name" value="STPHPHTASE"/>
</dbReference>
<evidence type="ECO:0000259" key="7">
    <source>
        <dbReference type="PROSITE" id="PS00125"/>
    </source>
</evidence>
<dbReference type="EMBL" id="CAACVR010000056">
    <property type="protein sequence ID" value="VEU23718.1"/>
    <property type="molecule type" value="Genomic_DNA"/>
</dbReference>
<dbReference type="GO" id="GO:0046872">
    <property type="term" value="F:metal ion binding"/>
    <property type="evidence" value="ECO:0007669"/>
    <property type="project" value="UniProtKB-KW"/>
</dbReference>
<feature type="domain" description="Serine/threonine specific protein phosphatases" evidence="7">
    <location>
        <begin position="204"/>
        <end position="209"/>
    </location>
</feature>
<keyword evidence="4" id="KW-0464">Manganese</keyword>
<dbReference type="PANTHER" id="PTHR11668">
    <property type="entry name" value="SERINE/THREONINE PROTEIN PHOSPHATASE"/>
    <property type="match status" value="1"/>
</dbReference>
<keyword evidence="2 5" id="KW-0378">Hydrolase</keyword>
<dbReference type="EC" id="3.1.3.16" evidence="5"/>
<feature type="compositionally biased region" description="Polar residues" evidence="6">
    <location>
        <begin position="70"/>
        <end position="83"/>
    </location>
</feature>
<dbReference type="InterPro" id="IPR006186">
    <property type="entry name" value="Ser/Thr-sp_prot-phosphatase"/>
</dbReference>
<dbReference type="PANTHER" id="PTHR11668:SF423">
    <property type="entry name" value="SERINE_THREONINE-PROTEIN PHOSPHATASE PPQ"/>
    <property type="match status" value="1"/>
</dbReference>
<keyword evidence="3" id="KW-0904">Protein phosphatase</keyword>
<dbReference type="AlphaFoldDB" id="A0A448YS29"/>
<dbReference type="Pfam" id="PF16891">
    <property type="entry name" value="STPPase_N"/>
    <property type="match status" value="1"/>
</dbReference>
<evidence type="ECO:0000313" key="9">
    <source>
        <dbReference type="Proteomes" id="UP000290900"/>
    </source>
</evidence>
<evidence type="ECO:0000256" key="1">
    <source>
        <dbReference type="ARBA" id="ARBA00022723"/>
    </source>
</evidence>
<reference evidence="8 9" key="1">
    <citation type="submission" date="2018-12" db="EMBL/GenBank/DDBJ databases">
        <authorList>
            <person name="Tiukova I."/>
            <person name="Dainat J."/>
        </authorList>
    </citation>
    <scope>NUCLEOTIDE SEQUENCE [LARGE SCALE GENOMIC DNA]</scope>
</reference>
<dbReference type="Gene3D" id="3.60.21.10">
    <property type="match status" value="1"/>
</dbReference>
<dbReference type="InterPro" id="IPR031675">
    <property type="entry name" value="STPPase_N"/>
</dbReference>
<feature type="region of interest" description="Disordered" evidence="6">
    <location>
        <begin position="50"/>
        <end position="85"/>
    </location>
</feature>
<evidence type="ECO:0000256" key="2">
    <source>
        <dbReference type="ARBA" id="ARBA00022801"/>
    </source>
</evidence>
<evidence type="ECO:0000256" key="5">
    <source>
        <dbReference type="RuleBase" id="RU004273"/>
    </source>
</evidence>
<comment type="catalytic activity">
    <reaction evidence="5">
        <text>O-phospho-L-threonyl-[protein] + H2O = L-threonyl-[protein] + phosphate</text>
        <dbReference type="Rhea" id="RHEA:47004"/>
        <dbReference type="Rhea" id="RHEA-COMP:11060"/>
        <dbReference type="Rhea" id="RHEA-COMP:11605"/>
        <dbReference type="ChEBI" id="CHEBI:15377"/>
        <dbReference type="ChEBI" id="CHEBI:30013"/>
        <dbReference type="ChEBI" id="CHEBI:43474"/>
        <dbReference type="ChEBI" id="CHEBI:61977"/>
        <dbReference type="EC" id="3.1.3.16"/>
    </reaction>
</comment>
<dbReference type="InterPro" id="IPR029052">
    <property type="entry name" value="Metallo-depent_PP-like"/>
</dbReference>
<sequence>MATVTPPTSKDRLLYPIKEQPVESNPEERFGNASGFSELINAEASDPAVSCLTTASSSTSGPPTHKKQHTGNSSTKSKLSQTPNKKEFADIDGIIERLVEAGLSKRTPKKFPVSPDEIRFVCAKARSIFMNQPMLLELAAPVKIVGDIHGQFHDLLRIFKLCGFPPNANYLFLGDYVDRGKQSLETILLLLCLKIKFPENFFLLRGNHESAGITRMYGFYDECKRRSSLKSWRMLVDVFNTLPVAATIAGRIFCVHGGLSPQLTDLNQIKKIQRPTDIPEEGLLADLLWSDPQVSGATEEYLASVSRSSSSSSSSPFAALFSFSSSSPSATPASSSSSPTHQSTFLNGHHGGDWTENDRGVSYCFSRKVVNRFCEHFDLDLVARGHMVVEQGYEFYAKRKLVTVFSAPNYCGEFDNWGAVMNVNKKLMCSFELLKPSRVKRG</sequence>
<accession>A0A448YS29</accession>
<feature type="region of interest" description="Disordered" evidence="6">
    <location>
        <begin position="331"/>
        <end position="351"/>
    </location>
</feature>
<dbReference type="InParanoid" id="A0A448YS29"/>
<name>A0A448YS29_BRENA</name>
<protein>
    <recommendedName>
        <fullName evidence="5">Serine/threonine-protein phosphatase</fullName>
        <ecNumber evidence="5">3.1.3.16</ecNumber>
    </recommendedName>
</protein>
<dbReference type="Pfam" id="PF00149">
    <property type="entry name" value="Metallophos"/>
    <property type="match status" value="1"/>
</dbReference>
<keyword evidence="9" id="KW-1185">Reference proteome</keyword>
<dbReference type="Proteomes" id="UP000290900">
    <property type="component" value="Unassembled WGS sequence"/>
</dbReference>
<dbReference type="SUPFAM" id="SSF56300">
    <property type="entry name" value="Metallo-dependent phosphatases"/>
    <property type="match status" value="1"/>
</dbReference>
<dbReference type="InterPro" id="IPR050341">
    <property type="entry name" value="PP1_catalytic_subunit"/>
</dbReference>
<dbReference type="GO" id="GO:0005634">
    <property type="term" value="C:nucleus"/>
    <property type="evidence" value="ECO:0007669"/>
    <property type="project" value="TreeGrafter"/>
</dbReference>
<evidence type="ECO:0000256" key="4">
    <source>
        <dbReference type="ARBA" id="ARBA00023211"/>
    </source>
</evidence>
<feature type="region of interest" description="Disordered" evidence="6">
    <location>
        <begin position="1"/>
        <end position="37"/>
    </location>
</feature>
<gene>
    <name evidence="8" type="ORF">BRENAR_LOCUS4447</name>
</gene>
<dbReference type="GO" id="GO:0005737">
    <property type="term" value="C:cytoplasm"/>
    <property type="evidence" value="ECO:0007669"/>
    <property type="project" value="TreeGrafter"/>
</dbReference>
<evidence type="ECO:0000313" key="8">
    <source>
        <dbReference type="EMBL" id="VEU23718.1"/>
    </source>
</evidence>
<dbReference type="GO" id="GO:0007346">
    <property type="term" value="P:regulation of mitotic cell cycle"/>
    <property type="evidence" value="ECO:0007669"/>
    <property type="project" value="TreeGrafter"/>
</dbReference>
<keyword evidence="1" id="KW-0479">Metal-binding</keyword>
<dbReference type="FunCoup" id="A0A448YS29">
    <property type="interactions" value="126"/>
</dbReference>
<proteinExistence type="inferred from homology"/>
<organism evidence="8 9">
    <name type="scientific">Brettanomyces naardenensis</name>
    <name type="common">Yeast</name>
    <dbReference type="NCBI Taxonomy" id="13370"/>
    <lineage>
        <taxon>Eukaryota</taxon>
        <taxon>Fungi</taxon>
        <taxon>Dikarya</taxon>
        <taxon>Ascomycota</taxon>
        <taxon>Saccharomycotina</taxon>
        <taxon>Pichiomycetes</taxon>
        <taxon>Pichiales</taxon>
        <taxon>Pichiaceae</taxon>
        <taxon>Brettanomyces</taxon>
    </lineage>
</organism>
<dbReference type="SMART" id="SM00156">
    <property type="entry name" value="PP2Ac"/>
    <property type="match status" value="1"/>
</dbReference>
<evidence type="ECO:0000256" key="6">
    <source>
        <dbReference type="SAM" id="MobiDB-lite"/>
    </source>
</evidence>
<evidence type="ECO:0000256" key="3">
    <source>
        <dbReference type="ARBA" id="ARBA00022912"/>
    </source>
</evidence>
<feature type="compositionally biased region" description="Low complexity" evidence="6">
    <location>
        <begin position="53"/>
        <end position="63"/>
    </location>
</feature>
<dbReference type="OrthoDB" id="1930084at2759"/>
<dbReference type="GO" id="GO:0007059">
    <property type="term" value="P:chromosome segregation"/>
    <property type="evidence" value="ECO:0007669"/>
    <property type="project" value="TreeGrafter"/>
</dbReference>
<dbReference type="GO" id="GO:0004722">
    <property type="term" value="F:protein serine/threonine phosphatase activity"/>
    <property type="evidence" value="ECO:0007669"/>
    <property type="project" value="UniProtKB-EC"/>
</dbReference>